<organism evidence="1 2">
    <name type="scientific">Popillia japonica</name>
    <name type="common">Japanese beetle</name>
    <dbReference type="NCBI Taxonomy" id="7064"/>
    <lineage>
        <taxon>Eukaryota</taxon>
        <taxon>Metazoa</taxon>
        <taxon>Ecdysozoa</taxon>
        <taxon>Arthropoda</taxon>
        <taxon>Hexapoda</taxon>
        <taxon>Insecta</taxon>
        <taxon>Pterygota</taxon>
        <taxon>Neoptera</taxon>
        <taxon>Endopterygota</taxon>
        <taxon>Coleoptera</taxon>
        <taxon>Polyphaga</taxon>
        <taxon>Scarabaeiformia</taxon>
        <taxon>Scarabaeidae</taxon>
        <taxon>Rutelinae</taxon>
        <taxon>Popillia</taxon>
    </lineage>
</organism>
<reference evidence="1 2" key="1">
    <citation type="journal article" date="2024" name="BMC Genomics">
        <title>De novo assembly and annotation of Popillia japonica's genome with initial clues to its potential as an invasive pest.</title>
        <authorList>
            <person name="Cucini C."/>
            <person name="Boschi S."/>
            <person name="Funari R."/>
            <person name="Cardaioli E."/>
            <person name="Iannotti N."/>
            <person name="Marturano G."/>
            <person name="Paoli F."/>
            <person name="Bruttini M."/>
            <person name="Carapelli A."/>
            <person name="Frati F."/>
            <person name="Nardi F."/>
        </authorList>
    </citation>
    <scope>NUCLEOTIDE SEQUENCE [LARGE SCALE GENOMIC DNA]</scope>
    <source>
        <strain evidence="1">DMR45628</strain>
    </source>
</reference>
<dbReference type="EMBL" id="JASPKY010000019">
    <property type="protein sequence ID" value="KAK9752505.1"/>
    <property type="molecule type" value="Genomic_DNA"/>
</dbReference>
<dbReference type="AlphaFoldDB" id="A0AAW1MZL5"/>
<comment type="caution">
    <text evidence="1">The sequence shown here is derived from an EMBL/GenBank/DDBJ whole genome shotgun (WGS) entry which is preliminary data.</text>
</comment>
<protein>
    <submittedName>
        <fullName evidence="1">Uncharacterized protein</fullName>
    </submittedName>
</protein>
<evidence type="ECO:0000313" key="2">
    <source>
        <dbReference type="Proteomes" id="UP001458880"/>
    </source>
</evidence>
<name>A0AAW1MZL5_POPJA</name>
<sequence length="200" mass="22917">MATKTPTKIRNTVQSKYSLIPLLQSPSQTSTNLTGLPRVAKDIAADIYNTIQKWNDSHIQGAAIVKKIINLKYDRGRKYTEDLEKFIEELEEIVHRLSLQANSLTFLSKQISSLSRLHHQHRLFITLSATELSNSVDAVAKAYQLELKVKKYVLENIGHSRTETEAMFHGACWVHQQYITNKINVLLEMILTETGHRQIY</sequence>
<evidence type="ECO:0000313" key="1">
    <source>
        <dbReference type="EMBL" id="KAK9752505.1"/>
    </source>
</evidence>
<gene>
    <name evidence="1" type="ORF">QE152_g4140</name>
</gene>
<keyword evidence="2" id="KW-1185">Reference proteome</keyword>
<accession>A0AAW1MZL5</accession>
<dbReference type="Proteomes" id="UP001458880">
    <property type="component" value="Unassembled WGS sequence"/>
</dbReference>
<proteinExistence type="predicted"/>